<name>A0A512JCL8_9HYPH</name>
<comment type="caution">
    <text evidence="2">The sequence shown here is derived from an EMBL/GenBank/DDBJ whole genome shotgun (WGS) entry which is preliminary data.</text>
</comment>
<evidence type="ECO:0000313" key="2">
    <source>
        <dbReference type="EMBL" id="GEP07720.1"/>
    </source>
</evidence>
<dbReference type="Proteomes" id="UP001156856">
    <property type="component" value="Unassembled WGS sequence"/>
</dbReference>
<keyword evidence="5" id="KW-1185">Reference proteome</keyword>
<evidence type="ECO:0000313" key="3">
    <source>
        <dbReference type="EMBL" id="GLS66495.1"/>
    </source>
</evidence>
<reference evidence="2 4" key="3">
    <citation type="submission" date="2019-07" db="EMBL/GenBank/DDBJ databases">
        <title>Whole genome shotgun sequence of Methylobacterium oxalidis NBRC 107715.</title>
        <authorList>
            <person name="Hosoyama A."/>
            <person name="Uohara A."/>
            <person name="Ohji S."/>
            <person name="Ichikawa N."/>
        </authorList>
    </citation>
    <scope>NUCLEOTIDE SEQUENCE [LARGE SCALE GENOMIC DNA]</scope>
    <source>
        <strain evidence="2 4">NBRC 107715</strain>
    </source>
</reference>
<reference evidence="3" key="4">
    <citation type="submission" date="2023-01" db="EMBL/GenBank/DDBJ databases">
        <title>Draft genome sequence of Methylobacterium oxalidis strain NBRC 107715.</title>
        <authorList>
            <person name="Sun Q."/>
            <person name="Mori K."/>
        </authorList>
    </citation>
    <scope>NUCLEOTIDE SEQUENCE</scope>
    <source>
        <strain evidence="3">NBRC 107715</strain>
    </source>
</reference>
<proteinExistence type="predicted"/>
<reference evidence="5" key="2">
    <citation type="journal article" date="2019" name="Int. J. Syst. Evol. Microbiol.">
        <title>The Global Catalogue of Microorganisms (GCM) 10K type strain sequencing project: providing services to taxonomists for standard genome sequencing and annotation.</title>
        <authorList>
            <consortium name="The Broad Institute Genomics Platform"/>
            <consortium name="The Broad Institute Genome Sequencing Center for Infectious Disease"/>
            <person name="Wu L."/>
            <person name="Ma J."/>
        </authorList>
    </citation>
    <scope>NUCLEOTIDE SEQUENCE [LARGE SCALE GENOMIC DNA]</scope>
    <source>
        <strain evidence="5">NBRC 107715</strain>
    </source>
</reference>
<sequence>MPVLSSQPHRVRENGRGSHSLYAGDAEVISGLSHDDVVAFYIAHVEGSTLCEADTRSVSQRAPVAHAGEKGSSVPLAAQHRSRRDRTPARRGRKLALMPHIGLVQSAMQQDPRIRPMTMALLLNQSGVRVHSLRPVESIMAYCSR</sequence>
<dbReference type="RefSeq" id="WP_147029133.1">
    <property type="nucleotide sequence ID" value="NZ_BJZU01000177.1"/>
</dbReference>
<dbReference type="AlphaFoldDB" id="A0A512JCL8"/>
<protein>
    <submittedName>
        <fullName evidence="2">Uncharacterized protein</fullName>
    </submittedName>
</protein>
<organism evidence="2 4">
    <name type="scientific">Methylobacterium oxalidis</name>
    <dbReference type="NCBI Taxonomy" id="944322"/>
    <lineage>
        <taxon>Bacteria</taxon>
        <taxon>Pseudomonadati</taxon>
        <taxon>Pseudomonadota</taxon>
        <taxon>Alphaproteobacteria</taxon>
        <taxon>Hyphomicrobiales</taxon>
        <taxon>Methylobacteriaceae</taxon>
        <taxon>Methylobacterium</taxon>
    </lineage>
</organism>
<feature type="compositionally biased region" description="Basic residues" evidence="1">
    <location>
        <begin position="80"/>
        <end position="90"/>
    </location>
</feature>
<dbReference type="EMBL" id="BSPK01000106">
    <property type="protein sequence ID" value="GLS66495.1"/>
    <property type="molecule type" value="Genomic_DNA"/>
</dbReference>
<evidence type="ECO:0000313" key="4">
    <source>
        <dbReference type="Proteomes" id="UP000321960"/>
    </source>
</evidence>
<reference evidence="3" key="1">
    <citation type="journal article" date="2014" name="Int. J. Syst. Evol. Microbiol.">
        <title>Complete genome of a new Firmicutes species belonging to the dominant human colonic microbiota ('Ruminococcus bicirculans') reveals two chromosomes and a selective capacity to utilize plant glucans.</title>
        <authorList>
            <consortium name="NISC Comparative Sequencing Program"/>
            <person name="Wegmann U."/>
            <person name="Louis P."/>
            <person name="Goesmann A."/>
            <person name="Henrissat B."/>
            <person name="Duncan S.H."/>
            <person name="Flint H.J."/>
        </authorList>
    </citation>
    <scope>NUCLEOTIDE SEQUENCE</scope>
    <source>
        <strain evidence="3">NBRC 107715</strain>
    </source>
</reference>
<feature type="region of interest" description="Disordered" evidence="1">
    <location>
        <begin position="56"/>
        <end position="90"/>
    </location>
</feature>
<evidence type="ECO:0000313" key="5">
    <source>
        <dbReference type="Proteomes" id="UP001156856"/>
    </source>
</evidence>
<dbReference type="OrthoDB" id="8007680at2"/>
<evidence type="ECO:0000256" key="1">
    <source>
        <dbReference type="SAM" id="MobiDB-lite"/>
    </source>
</evidence>
<gene>
    <name evidence="3" type="ORF">GCM10007888_48780</name>
    <name evidence="2" type="ORF">MOX02_57580</name>
</gene>
<dbReference type="EMBL" id="BJZU01000177">
    <property type="protein sequence ID" value="GEP07720.1"/>
    <property type="molecule type" value="Genomic_DNA"/>
</dbReference>
<dbReference type="Proteomes" id="UP000321960">
    <property type="component" value="Unassembled WGS sequence"/>
</dbReference>
<accession>A0A512JCL8</accession>